<dbReference type="AlphaFoldDB" id="A0A8T0D700"/>
<dbReference type="Gene3D" id="3.40.50.300">
    <property type="entry name" value="P-loop containing nucleotide triphosphate hydrolases"/>
    <property type="match status" value="1"/>
</dbReference>
<evidence type="ECO:0000313" key="8">
    <source>
        <dbReference type="Proteomes" id="UP000699462"/>
    </source>
</evidence>
<dbReference type="SUPFAM" id="SSF52540">
    <property type="entry name" value="P-loop containing nucleoside triphosphate hydrolases"/>
    <property type="match status" value="1"/>
</dbReference>
<feature type="transmembrane region" description="Helical" evidence="6">
    <location>
        <begin position="22"/>
        <end position="50"/>
    </location>
</feature>
<dbReference type="GO" id="GO:0008476">
    <property type="term" value="F:protein-tyrosine sulfotransferase activity"/>
    <property type="evidence" value="ECO:0007669"/>
    <property type="project" value="UniProtKB-EC"/>
</dbReference>
<keyword evidence="6" id="KW-0472">Membrane</keyword>
<protein>
    <recommendedName>
        <fullName evidence="2 5">Protein-tyrosine sulfotransferase</fullName>
        <ecNumber evidence="2 5">2.8.2.20</ecNumber>
    </recommendedName>
</protein>
<dbReference type="GO" id="GO:0005794">
    <property type="term" value="C:Golgi apparatus"/>
    <property type="evidence" value="ECO:0007669"/>
    <property type="project" value="TreeGrafter"/>
</dbReference>
<evidence type="ECO:0000256" key="2">
    <source>
        <dbReference type="ARBA" id="ARBA00013262"/>
    </source>
</evidence>
<evidence type="ECO:0000313" key="7">
    <source>
        <dbReference type="EMBL" id="KAF8563615.1"/>
    </source>
</evidence>
<dbReference type="EC" id="2.8.2.20" evidence="2 5"/>
<dbReference type="EMBL" id="JTDF01011289">
    <property type="protein sequence ID" value="KAF8563615.1"/>
    <property type="molecule type" value="Genomic_DNA"/>
</dbReference>
<comment type="similarity">
    <text evidence="1 5">Belongs to the protein sulfotransferase family.</text>
</comment>
<comment type="catalytic activity">
    <reaction evidence="4 5">
        <text>L-tyrosyl-[protein] + 3'-phosphoadenylyl sulfate = O-sulfo-L-tyrosine-[protein] + adenosine 3',5'-bisphosphate + H(+)</text>
        <dbReference type="Rhea" id="RHEA:16801"/>
        <dbReference type="Rhea" id="RHEA-COMP:10136"/>
        <dbReference type="Rhea" id="RHEA-COMP:11688"/>
        <dbReference type="ChEBI" id="CHEBI:15378"/>
        <dbReference type="ChEBI" id="CHEBI:46858"/>
        <dbReference type="ChEBI" id="CHEBI:58339"/>
        <dbReference type="ChEBI" id="CHEBI:58343"/>
        <dbReference type="ChEBI" id="CHEBI:65286"/>
        <dbReference type="EC" id="2.8.2.20"/>
    </reaction>
</comment>
<keyword evidence="6" id="KW-0812">Transmembrane</keyword>
<evidence type="ECO:0000256" key="5">
    <source>
        <dbReference type="RuleBase" id="RU365018"/>
    </source>
</evidence>
<proteinExistence type="inferred from homology"/>
<accession>A0A8T0D700</accession>
<dbReference type="InterPro" id="IPR027417">
    <property type="entry name" value="P-loop_NTPase"/>
</dbReference>
<gene>
    <name evidence="7" type="ORF">P879_05497</name>
</gene>
<dbReference type="Pfam" id="PF13469">
    <property type="entry name" value="Sulfotransfer_3"/>
    <property type="match status" value="1"/>
</dbReference>
<dbReference type="OrthoDB" id="545675at2759"/>
<dbReference type="InterPro" id="IPR026634">
    <property type="entry name" value="TPST-like"/>
</dbReference>
<evidence type="ECO:0000256" key="1">
    <source>
        <dbReference type="ARBA" id="ARBA00009988"/>
    </source>
</evidence>
<evidence type="ECO:0000256" key="4">
    <source>
        <dbReference type="ARBA" id="ARBA00048460"/>
    </source>
</evidence>
<keyword evidence="8" id="KW-1185">Reference proteome</keyword>
<dbReference type="PANTHER" id="PTHR12788:SF10">
    <property type="entry name" value="PROTEIN-TYROSINE SULFOTRANSFERASE"/>
    <property type="match status" value="1"/>
</dbReference>
<dbReference type="PANTHER" id="PTHR12788">
    <property type="entry name" value="PROTEIN-TYROSINE SULFOTRANSFERASE 2"/>
    <property type="match status" value="1"/>
</dbReference>
<comment type="function">
    <text evidence="5">Catalyzes the O-sulfation of tyrosine residues within acidic motifs of polypeptides, using 3'-phosphoadenylyl sulfate (PAPS) as cosubstrate.</text>
</comment>
<evidence type="ECO:0000256" key="3">
    <source>
        <dbReference type="ARBA" id="ARBA00022679"/>
    </source>
</evidence>
<comment type="caution">
    <text evidence="7">The sequence shown here is derived from an EMBL/GenBank/DDBJ whole genome shotgun (WGS) entry which is preliminary data.</text>
</comment>
<reference evidence="7 8" key="1">
    <citation type="submission" date="2019-07" db="EMBL/GenBank/DDBJ databases">
        <title>Annotation for the trematode Paragonimus westermani.</title>
        <authorList>
            <person name="Choi Y.-J."/>
        </authorList>
    </citation>
    <scope>NUCLEOTIDE SEQUENCE [LARGE SCALE GENOMIC DNA]</scope>
    <source>
        <strain evidence="7">180907_Pwestermani</strain>
    </source>
</reference>
<organism evidence="7 8">
    <name type="scientific">Paragonimus westermani</name>
    <dbReference type="NCBI Taxonomy" id="34504"/>
    <lineage>
        <taxon>Eukaryota</taxon>
        <taxon>Metazoa</taxon>
        <taxon>Spiralia</taxon>
        <taxon>Lophotrochozoa</taxon>
        <taxon>Platyhelminthes</taxon>
        <taxon>Trematoda</taxon>
        <taxon>Digenea</taxon>
        <taxon>Plagiorchiida</taxon>
        <taxon>Troglotremata</taxon>
        <taxon>Troglotrematidae</taxon>
        <taxon>Paragonimus</taxon>
    </lineage>
</organism>
<sequence>MYQKALFVLSIVRFENDSGNEFYGAAFVLLASGYVCCTLLAGLIGLLLLLNLRCTQKWLHNVTKGNTLTPDTAGLIFVGGHPSSGTGLMRVMLDAHPLIRCGAEPLVTFDLLKIRHSKNDQWKRVAKEAGVYPEVYDHAVAAFILKVIEEMGPSAEYLCHKEPVTTPYFKYLAFLFPKAKFVHMLRDGRGVVASSIARHLIVGGKGNETELALRQWETMVKTIMQDCNDIGPDRCITIRYEKLVLESELEMKKLFKFLHIPWDSIVLRHETVLENLTHLNPFEPSTKQFMMKIHPHSLGKWSRLKENMNEEFLRTADKSIHLLHDLGYSDVGYPPDYSRLPANLPELT</sequence>
<name>A0A8T0D700_9TREM</name>
<keyword evidence="3 5" id="KW-0808">Transferase</keyword>
<keyword evidence="6" id="KW-1133">Transmembrane helix</keyword>
<evidence type="ECO:0000256" key="6">
    <source>
        <dbReference type="SAM" id="Phobius"/>
    </source>
</evidence>
<dbReference type="Proteomes" id="UP000699462">
    <property type="component" value="Unassembled WGS sequence"/>
</dbReference>